<accession>A0A921S163</accession>
<feature type="region of interest" description="Disordered" evidence="1">
    <location>
        <begin position="1"/>
        <end position="52"/>
    </location>
</feature>
<dbReference type="Proteomes" id="UP000807115">
    <property type="component" value="Chromosome 1"/>
</dbReference>
<protein>
    <submittedName>
        <fullName evidence="2">Uncharacterized protein</fullName>
    </submittedName>
</protein>
<organism evidence="2 3">
    <name type="scientific">Sorghum bicolor</name>
    <name type="common">Sorghum</name>
    <name type="synonym">Sorghum vulgare</name>
    <dbReference type="NCBI Taxonomy" id="4558"/>
    <lineage>
        <taxon>Eukaryota</taxon>
        <taxon>Viridiplantae</taxon>
        <taxon>Streptophyta</taxon>
        <taxon>Embryophyta</taxon>
        <taxon>Tracheophyta</taxon>
        <taxon>Spermatophyta</taxon>
        <taxon>Magnoliopsida</taxon>
        <taxon>Liliopsida</taxon>
        <taxon>Poales</taxon>
        <taxon>Poaceae</taxon>
        <taxon>PACMAD clade</taxon>
        <taxon>Panicoideae</taxon>
        <taxon>Andropogonodae</taxon>
        <taxon>Andropogoneae</taxon>
        <taxon>Sorghinae</taxon>
        <taxon>Sorghum</taxon>
    </lineage>
</organism>
<evidence type="ECO:0000313" key="2">
    <source>
        <dbReference type="EMBL" id="KAG0549721.1"/>
    </source>
</evidence>
<evidence type="ECO:0000313" key="3">
    <source>
        <dbReference type="Proteomes" id="UP000807115"/>
    </source>
</evidence>
<dbReference type="AlphaFoldDB" id="A0A921S163"/>
<sequence length="78" mass="9256">MRQRRTGWLAAWVGRRHTDPGPPSRDPGPPPTVTSPCPLHTASPRQPRRIQRIQPRPWWFGPQPWRILRIWPQPCRLR</sequence>
<proteinExistence type="predicted"/>
<reference evidence="2" key="2">
    <citation type="submission" date="2020-10" db="EMBL/GenBank/DDBJ databases">
        <authorList>
            <person name="Cooper E.A."/>
            <person name="Brenton Z.W."/>
            <person name="Flinn B.S."/>
            <person name="Jenkins J."/>
            <person name="Shu S."/>
            <person name="Flowers D."/>
            <person name="Luo F."/>
            <person name="Wang Y."/>
            <person name="Xia P."/>
            <person name="Barry K."/>
            <person name="Daum C."/>
            <person name="Lipzen A."/>
            <person name="Yoshinaga Y."/>
            <person name="Schmutz J."/>
            <person name="Saski C."/>
            <person name="Vermerris W."/>
            <person name="Kresovich S."/>
        </authorList>
    </citation>
    <scope>NUCLEOTIDE SEQUENCE</scope>
</reference>
<comment type="caution">
    <text evidence="2">The sequence shown here is derived from an EMBL/GenBank/DDBJ whole genome shotgun (WGS) entry which is preliminary data.</text>
</comment>
<feature type="compositionally biased region" description="Pro residues" evidence="1">
    <location>
        <begin position="20"/>
        <end position="33"/>
    </location>
</feature>
<gene>
    <name evidence="2" type="ORF">BDA96_01G278900</name>
</gene>
<name>A0A921S163_SORBI</name>
<reference evidence="2" key="1">
    <citation type="journal article" date="2019" name="BMC Genomics">
        <title>A new reference genome for Sorghum bicolor reveals high levels of sequence similarity between sweet and grain genotypes: implications for the genetics of sugar metabolism.</title>
        <authorList>
            <person name="Cooper E.A."/>
            <person name="Brenton Z.W."/>
            <person name="Flinn B.S."/>
            <person name="Jenkins J."/>
            <person name="Shu S."/>
            <person name="Flowers D."/>
            <person name="Luo F."/>
            <person name="Wang Y."/>
            <person name="Xia P."/>
            <person name="Barry K."/>
            <person name="Daum C."/>
            <person name="Lipzen A."/>
            <person name="Yoshinaga Y."/>
            <person name="Schmutz J."/>
            <person name="Saski C."/>
            <person name="Vermerris W."/>
            <person name="Kresovich S."/>
        </authorList>
    </citation>
    <scope>NUCLEOTIDE SEQUENCE</scope>
</reference>
<evidence type="ECO:0000256" key="1">
    <source>
        <dbReference type="SAM" id="MobiDB-lite"/>
    </source>
</evidence>
<dbReference type="EMBL" id="CM027680">
    <property type="protein sequence ID" value="KAG0549721.1"/>
    <property type="molecule type" value="Genomic_DNA"/>
</dbReference>